<name>A0A150QU64_SORCE</name>
<sequence length="191" mass="21006">MPTPGKRRQSSAAEKLRIGREAAACTQRGDIEPLLRREGIYGSLLTAWRKQLALHGSEALAGRKPGRKPKQDAKDRRIAGLGKRSARLTPEVYATLLSRGVHLASIRMMYRLLAASGESDERRAQRGPMTHAKPTLTATAPVRHPLRSGATSTAHIPEPERASQRDPLMGFSSGLPQTCWQLPRPLHSAWI</sequence>
<dbReference type="Proteomes" id="UP000075260">
    <property type="component" value="Unassembled WGS sequence"/>
</dbReference>
<protein>
    <recommendedName>
        <fullName evidence="4">Transposase</fullName>
    </recommendedName>
</protein>
<evidence type="ECO:0000313" key="2">
    <source>
        <dbReference type="EMBL" id="KYF71555.1"/>
    </source>
</evidence>
<dbReference type="AlphaFoldDB" id="A0A150QU64"/>
<dbReference type="OrthoDB" id="7282227at2"/>
<dbReference type="EMBL" id="JEMA01000328">
    <property type="protein sequence ID" value="KYF71555.1"/>
    <property type="molecule type" value="Genomic_DNA"/>
</dbReference>
<organism evidence="2 3">
    <name type="scientific">Sorangium cellulosum</name>
    <name type="common">Polyangium cellulosum</name>
    <dbReference type="NCBI Taxonomy" id="56"/>
    <lineage>
        <taxon>Bacteria</taxon>
        <taxon>Pseudomonadati</taxon>
        <taxon>Myxococcota</taxon>
        <taxon>Polyangia</taxon>
        <taxon>Polyangiales</taxon>
        <taxon>Polyangiaceae</taxon>
        <taxon>Sorangium</taxon>
    </lineage>
</organism>
<feature type="region of interest" description="Disordered" evidence="1">
    <location>
        <begin position="118"/>
        <end position="140"/>
    </location>
</feature>
<evidence type="ECO:0000256" key="1">
    <source>
        <dbReference type="SAM" id="MobiDB-lite"/>
    </source>
</evidence>
<dbReference type="RefSeq" id="WP_061606906.1">
    <property type="nucleotide sequence ID" value="NZ_JEMA01000328.1"/>
</dbReference>
<gene>
    <name evidence="2" type="ORF">BE15_21720</name>
</gene>
<dbReference type="SUPFAM" id="SSF48295">
    <property type="entry name" value="TrpR-like"/>
    <property type="match status" value="1"/>
</dbReference>
<proteinExistence type="predicted"/>
<dbReference type="InterPro" id="IPR010921">
    <property type="entry name" value="Trp_repressor/repl_initiator"/>
</dbReference>
<evidence type="ECO:0000313" key="3">
    <source>
        <dbReference type="Proteomes" id="UP000075260"/>
    </source>
</evidence>
<dbReference type="GO" id="GO:0043565">
    <property type="term" value="F:sequence-specific DNA binding"/>
    <property type="evidence" value="ECO:0007669"/>
    <property type="project" value="InterPro"/>
</dbReference>
<reference evidence="2 3" key="1">
    <citation type="submission" date="2014-02" db="EMBL/GenBank/DDBJ databases">
        <title>The small core and large imbalanced accessory genome model reveals a collaborative survival strategy of Sorangium cellulosum strains in nature.</title>
        <authorList>
            <person name="Han K."/>
            <person name="Peng R."/>
            <person name="Blom J."/>
            <person name="Li Y.-Z."/>
        </authorList>
    </citation>
    <scope>NUCLEOTIDE SEQUENCE [LARGE SCALE GENOMIC DNA]</scope>
    <source>
        <strain evidence="2 3">So0008-312</strain>
    </source>
</reference>
<comment type="caution">
    <text evidence="2">The sequence shown here is derived from an EMBL/GenBank/DDBJ whole genome shotgun (WGS) entry which is preliminary data.</text>
</comment>
<accession>A0A150QU64</accession>
<evidence type="ECO:0008006" key="4">
    <source>
        <dbReference type="Google" id="ProtNLM"/>
    </source>
</evidence>